<evidence type="ECO:0000313" key="3">
    <source>
        <dbReference type="EMBL" id="KAF4383558.1"/>
    </source>
</evidence>
<dbReference type="PANTHER" id="PTHR31286:SF153">
    <property type="entry name" value="DUF4283 DOMAIN PROTEIN"/>
    <property type="match status" value="1"/>
</dbReference>
<feature type="domain" description="Zinc knuckle CX2CX4HX4C" evidence="2">
    <location>
        <begin position="97"/>
        <end position="141"/>
    </location>
</feature>
<feature type="compositionally biased region" description="Polar residues" evidence="1">
    <location>
        <begin position="239"/>
        <end position="256"/>
    </location>
</feature>
<gene>
    <name evidence="3" type="ORF">F8388_014058</name>
</gene>
<sequence length="341" mass="38785">MASSSQAMEDMERSYGNIELEDEESFGIEIDDDVEETTLVDDRWCLVGRFLNARSLDFEAMKHTLAGLWKPGKGLFVKELGPNLEYLRVRVTVNIDIPLKRRMKLKKTGGEWFYANFKYEFVPTFCFICGIIGHSENFCHKLFNTPEEELVKPYGNFMRAPPRRKNYLLGAQYLRMGTEADEQFDYERSSVRQPEDMPQTQSHHSNLPRLDFGENHGSKNGNKIPDVVDERNISDIGNKANNGNQTISGNKDSVSKFSANERGKSVVFGDHVPGQHSLFLPGPLMTRGGQGGRGPSLETKRRRQIFAAANRFVADVFYFLRKRVSWHFIKRGGICGDDVAI</sequence>
<accession>A0A7J6GL77</accession>
<dbReference type="InterPro" id="IPR040256">
    <property type="entry name" value="At4g02000-like"/>
</dbReference>
<dbReference type="AlphaFoldDB" id="A0A7J6GL77"/>
<feature type="region of interest" description="Disordered" evidence="1">
    <location>
        <begin position="184"/>
        <end position="256"/>
    </location>
</feature>
<reference evidence="3 4" key="1">
    <citation type="journal article" date="2020" name="bioRxiv">
        <title>Sequence and annotation of 42 cannabis genomes reveals extensive copy number variation in cannabinoid synthesis and pathogen resistance genes.</title>
        <authorList>
            <person name="Mckernan K.J."/>
            <person name="Helbert Y."/>
            <person name="Kane L.T."/>
            <person name="Ebling H."/>
            <person name="Zhang L."/>
            <person name="Liu B."/>
            <person name="Eaton Z."/>
            <person name="Mclaughlin S."/>
            <person name="Kingan S."/>
            <person name="Baybayan P."/>
            <person name="Concepcion G."/>
            <person name="Jordan M."/>
            <person name="Riva A."/>
            <person name="Barbazuk W."/>
            <person name="Harkins T."/>
        </authorList>
    </citation>
    <scope>NUCLEOTIDE SEQUENCE [LARGE SCALE GENOMIC DNA]</scope>
    <source>
        <strain evidence="4">cv. Jamaican Lion 4</strain>
        <tissue evidence="3">Leaf</tissue>
    </source>
</reference>
<dbReference type="PANTHER" id="PTHR31286">
    <property type="entry name" value="GLYCINE-RICH CELL WALL STRUCTURAL PROTEIN 1.8-LIKE"/>
    <property type="match status" value="1"/>
</dbReference>
<dbReference type="Proteomes" id="UP000525078">
    <property type="component" value="Unassembled WGS sequence"/>
</dbReference>
<protein>
    <recommendedName>
        <fullName evidence="2">Zinc knuckle CX2CX4HX4C domain-containing protein</fullName>
    </recommendedName>
</protein>
<proteinExistence type="predicted"/>
<feature type="compositionally biased region" description="Basic and acidic residues" evidence="1">
    <location>
        <begin position="185"/>
        <end position="195"/>
    </location>
</feature>
<name>A0A7J6GL77_CANSA</name>
<evidence type="ECO:0000313" key="4">
    <source>
        <dbReference type="Proteomes" id="UP000525078"/>
    </source>
</evidence>
<evidence type="ECO:0000259" key="2">
    <source>
        <dbReference type="Pfam" id="PF14392"/>
    </source>
</evidence>
<organism evidence="3 4">
    <name type="scientific">Cannabis sativa</name>
    <name type="common">Hemp</name>
    <name type="synonym">Marijuana</name>
    <dbReference type="NCBI Taxonomy" id="3483"/>
    <lineage>
        <taxon>Eukaryota</taxon>
        <taxon>Viridiplantae</taxon>
        <taxon>Streptophyta</taxon>
        <taxon>Embryophyta</taxon>
        <taxon>Tracheophyta</taxon>
        <taxon>Spermatophyta</taxon>
        <taxon>Magnoliopsida</taxon>
        <taxon>eudicotyledons</taxon>
        <taxon>Gunneridae</taxon>
        <taxon>Pentapetalae</taxon>
        <taxon>rosids</taxon>
        <taxon>fabids</taxon>
        <taxon>Rosales</taxon>
        <taxon>Cannabaceae</taxon>
        <taxon>Cannabis</taxon>
    </lineage>
</organism>
<dbReference type="Pfam" id="PF14392">
    <property type="entry name" value="zf-CCHC_4"/>
    <property type="match status" value="1"/>
</dbReference>
<comment type="caution">
    <text evidence="3">The sequence shown here is derived from an EMBL/GenBank/DDBJ whole genome shotgun (WGS) entry which is preliminary data.</text>
</comment>
<dbReference type="EMBL" id="JAATIP010000052">
    <property type="protein sequence ID" value="KAF4383558.1"/>
    <property type="molecule type" value="Genomic_DNA"/>
</dbReference>
<dbReference type="InterPro" id="IPR025836">
    <property type="entry name" value="Zn_knuckle_CX2CX4HX4C"/>
</dbReference>
<evidence type="ECO:0000256" key="1">
    <source>
        <dbReference type="SAM" id="MobiDB-lite"/>
    </source>
</evidence>